<accession>A0A1I3VYA7</accession>
<dbReference type="Pfam" id="PF22725">
    <property type="entry name" value="GFO_IDH_MocA_C3"/>
    <property type="match status" value="1"/>
</dbReference>
<keyword evidence="4" id="KW-1185">Reference proteome</keyword>
<feature type="domain" description="GFO/IDH/MocA-like oxidoreductase" evidence="2">
    <location>
        <begin position="160"/>
        <end position="291"/>
    </location>
</feature>
<dbReference type="Gene3D" id="3.40.50.720">
    <property type="entry name" value="NAD(P)-binding Rossmann-like Domain"/>
    <property type="match status" value="1"/>
</dbReference>
<dbReference type="SUPFAM" id="SSF51735">
    <property type="entry name" value="NAD(P)-binding Rossmann-fold domains"/>
    <property type="match status" value="1"/>
</dbReference>
<evidence type="ECO:0000313" key="4">
    <source>
        <dbReference type="Proteomes" id="UP000199598"/>
    </source>
</evidence>
<name>A0A1I3VYA7_9HYPH</name>
<dbReference type="EMBL" id="FOSK01000001">
    <property type="protein sequence ID" value="SFK00358.1"/>
    <property type="molecule type" value="Genomic_DNA"/>
</dbReference>
<dbReference type="PANTHER" id="PTHR43708:SF3">
    <property type="entry name" value="OXIDOREDUCTASE"/>
    <property type="match status" value="1"/>
</dbReference>
<dbReference type="InterPro" id="IPR000683">
    <property type="entry name" value="Gfo/Idh/MocA-like_OxRdtase_N"/>
</dbReference>
<feature type="domain" description="Gfo/Idh/MocA-like oxidoreductase N-terminal" evidence="1">
    <location>
        <begin position="23"/>
        <end position="150"/>
    </location>
</feature>
<reference evidence="3 4" key="1">
    <citation type="submission" date="2016-10" db="EMBL/GenBank/DDBJ databases">
        <authorList>
            <person name="Varghese N."/>
            <person name="Submissions S."/>
        </authorList>
    </citation>
    <scope>NUCLEOTIDE SEQUENCE [LARGE SCALE GENOMIC DNA]</scope>
    <source>
        <strain evidence="3 4">DSM 16392</strain>
    </source>
</reference>
<dbReference type="Proteomes" id="UP000199598">
    <property type="component" value="Unassembled WGS sequence"/>
</dbReference>
<organism evidence="3 4">
    <name type="scientific">Pseudovibrio ascidiaceicola</name>
    <dbReference type="NCBI Taxonomy" id="285279"/>
    <lineage>
        <taxon>Bacteria</taxon>
        <taxon>Pseudomonadati</taxon>
        <taxon>Pseudomonadota</taxon>
        <taxon>Alphaproteobacteria</taxon>
        <taxon>Hyphomicrobiales</taxon>
        <taxon>Stappiaceae</taxon>
        <taxon>Pseudovibrio</taxon>
    </lineage>
</organism>
<evidence type="ECO:0000259" key="2">
    <source>
        <dbReference type="Pfam" id="PF22725"/>
    </source>
</evidence>
<dbReference type="Pfam" id="PF01408">
    <property type="entry name" value="GFO_IDH_MocA"/>
    <property type="match status" value="1"/>
</dbReference>
<dbReference type="RefSeq" id="WP_093516728.1">
    <property type="nucleotide sequence ID" value="NZ_FOSK01000001.1"/>
</dbReference>
<dbReference type="InterPro" id="IPR055170">
    <property type="entry name" value="GFO_IDH_MocA-like_dom"/>
</dbReference>
<sequence>MTVEAAEPQQVLDTPKKLGRRLRLGMIGGGQGAFIGAVHRIASRLDDRYELVAGALSSDPERAKASAEELYIPADRAYTSFEEMAQKEPLRDDPVDVVAIVTPNHMHYPAACMMLEAGIHVICDKPMTTTSEESEKLVQLVEETGKLFLLTHNYTGYPMVRQAKAMIEEGELGRIRLIQVEYPQDWLTEPIEQSGQKQASWRTDPKRSGAGGCIGDIGTHAYNLASFVSGMKATEVLAELTSFVEGRVLDDDVQMLLRYENGAKGMLWASQVAPGNENGLRLRVYGDKGGVEWVQADPNHLVYSPYGKSSYRITRGGPDAREAANAVSRIPGGHPEGYLEAFATIYNEFADVLTARILGQSAPDCSKLLPTVADGLDGLNFIETAVKSSQSGSSWRKL</sequence>
<dbReference type="InterPro" id="IPR051317">
    <property type="entry name" value="Gfo/Idh/MocA_oxidoreduct"/>
</dbReference>
<dbReference type="SUPFAM" id="SSF55347">
    <property type="entry name" value="Glyceraldehyde-3-phosphate dehydrogenase-like, C-terminal domain"/>
    <property type="match status" value="1"/>
</dbReference>
<evidence type="ECO:0000313" key="3">
    <source>
        <dbReference type="EMBL" id="SFK00358.1"/>
    </source>
</evidence>
<dbReference type="Gene3D" id="3.30.360.10">
    <property type="entry name" value="Dihydrodipicolinate Reductase, domain 2"/>
    <property type="match status" value="1"/>
</dbReference>
<dbReference type="InterPro" id="IPR036291">
    <property type="entry name" value="NAD(P)-bd_dom_sf"/>
</dbReference>
<proteinExistence type="predicted"/>
<comment type="caution">
    <text evidence="3">The sequence shown here is derived from an EMBL/GenBank/DDBJ whole genome shotgun (WGS) entry which is preliminary data.</text>
</comment>
<evidence type="ECO:0000259" key="1">
    <source>
        <dbReference type="Pfam" id="PF01408"/>
    </source>
</evidence>
<gene>
    <name evidence="3" type="ORF">SAMN04488518_101710</name>
</gene>
<protein>
    <submittedName>
        <fullName evidence="3">Predicted dehydrogenase</fullName>
    </submittedName>
</protein>
<dbReference type="PANTHER" id="PTHR43708">
    <property type="entry name" value="CONSERVED EXPRESSED OXIDOREDUCTASE (EUROFUNG)"/>
    <property type="match status" value="1"/>
</dbReference>